<dbReference type="InterPro" id="IPR043038">
    <property type="entry name" value="VbhA_sf"/>
</dbReference>
<organism evidence="2 3">
    <name type="scientific">Hominilimicola fabiformis</name>
    <dbReference type="NCBI Taxonomy" id="2885356"/>
    <lineage>
        <taxon>Bacteria</taxon>
        <taxon>Bacillati</taxon>
        <taxon>Bacillota</taxon>
        <taxon>Clostridia</taxon>
        <taxon>Eubacteriales</taxon>
        <taxon>Oscillospiraceae</taxon>
        <taxon>Hominilimicola</taxon>
    </lineage>
</organism>
<accession>A0AAE3DZ92</accession>
<dbReference type="Gene3D" id="1.10.8.1050">
    <property type="entry name" value="Antitoxin VbhA-like"/>
    <property type="match status" value="1"/>
</dbReference>
<dbReference type="CDD" id="cd11586">
    <property type="entry name" value="VbhA_like"/>
    <property type="match status" value="1"/>
</dbReference>
<dbReference type="Proteomes" id="UP001198242">
    <property type="component" value="Unassembled WGS sequence"/>
</dbReference>
<reference evidence="2 3" key="1">
    <citation type="submission" date="2021-10" db="EMBL/GenBank/DDBJ databases">
        <title>Anaerobic single-cell dispensing facilitates the cultivation of human gut bacteria.</title>
        <authorList>
            <person name="Afrizal A."/>
        </authorList>
    </citation>
    <scope>NUCLEOTIDE SEQUENCE [LARGE SCALE GENOMIC DNA]</scope>
    <source>
        <strain evidence="2 3">CLA-AA-H232</strain>
    </source>
</reference>
<feature type="domain" description="Antitoxin VbhA" evidence="1">
    <location>
        <begin position="13"/>
        <end position="55"/>
    </location>
</feature>
<sequence length="58" mass="6661">MNQILLQETEKVLNNAIASVEIEGYKLSDDEKELCMEVLNGKLTKDDFIKIMLERCTV</sequence>
<dbReference type="RefSeq" id="WP_308456447.1">
    <property type="nucleotide sequence ID" value="NZ_JAJEQM010000009.1"/>
</dbReference>
<dbReference type="EMBL" id="JAJEQM010000009">
    <property type="protein sequence ID" value="MCC2210693.1"/>
    <property type="molecule type" value="Genomic_DNA"/>
</dbReference>
<dbReference type="AlphaFoldDB" id="A0AAE3DZ92"/>
<comment type="caution">
    <text evidence="2">The sequence shown here is derived from an EMBL/GenBank/DDBJ whole genome shotgun (WGS) entry which is preliminary data.</text>
</comment>
<name>A0AAE3DZ92_9FIRM</name>
<evidence type="ECO:0000313" key="2">
    <source>
        <dbReference type="EMBL" id="MCC2210693.1"/>
    </source>
</evidence>
<dbReference type="Pfam" id="PF18495">
    <property type="entry name" value="VbhA"/>
    <property type="match status" value="1"/>
</dbReference>
<evidence type="ECO:0000313" key="3">
    <source>
        <dbReference type="Proteomes" id="UP001198242"/>
    </source>
</evidence>
<proteinExistence type="predicted"/>
<protein>
    <submittedName>
        <fullName evidence="2">Antitoxin VbhA family protein</fullName>
    </submittedName>
</protein>
<evidence type="ECO:0000259" key="1">
    <source>
        <dbReference type="Pfam" id="PF18495"/>
    </source>
</evidence>
<keyword evidence="3" id="KW-1185">Reference proteome</keyword>
<gene>
    <name evidence="2" type="ORF">LKE05_07805</name>
</gene>
<dbReference type="InterPro" id="IPR041535">
    <property type="entry name" value="VbhA"/>
</dbReference>
<dbReference type="InterPro" id="IPR033788">
    <property type="entry name" value="VbhA-like"/>
</dbReference>